<dbReference type="EMBL" id="QOPI01000017">
    <property type="protein sequence ID" value="RCL44409.1"/>
    <property type="molecule type" value="Genomic_DNA"/>
</dbReference>
<dbReference type="PANTHER" id="PTHR43602">
    <property type="match status" value="1"/>
</dbReference>
<evidence type="ECO:0000256" key="5">
    <source>
        <dbReference type="ARBA" id="ARBA00037410"/>
    </source>
</evidence>
<dbReference type="PANTHER" id="PTHR43602:SF1">
    <property type="entry name" value="ENOYL-COA HYDRATASE DOMAIN-CONTAINING PROTEIN 3, MITOCHONDRIAL"/>
    <property type="match status" value="1"/>
</dbReference>
<dbReference type="Pfam" id="PF00378">
    <property type="entry name" value="ECH_1"/>
    <property type="match status" value="1"/>
</dbReference>
<comment type="caution">
    <text evidence="7">The sequence shown here is derived from an EMBL/GenBank/DDBJ whole genome shotgun (WGS) entry which is preliminary data.</text>
</comment>
<keyword evidence="4" id="KW-0443">Lipid metabolism</keyword>
<organism evidence="7 8">
    <name type="scientific">SAR86 cluster bacterium</name>
    <dbReference type="NCBI Taxonomy" id="2030880"/>
    <lineage>
        <taxon>Bacteria</taxon>
        <taxon>Pseudomonadati</taxon>
        <taxon>Pseudomonadota</taxon>
        <taxon>Gammaproteobacteria</taxon>
        <taxon>SAR86 cluster</taxon>
    </lineage>
</organism>
<evidence type="ECO:0000313" key="7">
    <source>
        <dbReference type="EMBL" id="RCL44409.1"/>
    </source>
</evidence>
<sequence length="106" mass="12010">KKHAMEMLLTGDMIDSINAKAIGLINNHVSKDLLMEKTLSIANKIANKSAMTVKMGKQAFYIQSELELSEAYKYTSKIMVENMLKEDAKEGIDAFINKRNPKWTDK</sequence>
<dbReference type="GO" id="GO:0006631">
    <property type="term" value="P:fatty acid metabolic process"/>
    <property type="evidence" value="ECO:0007669"/>
    <property type="project" value="UniProtKB-KW"/>
</dbReference>
<reference evidence="7 8" key="1">
    <citation type="journal article" date="2018" name="Microbiome">
        <title>Fine metagenomic profile of the Mediterranean stratified and mixed water columns revealed by assembly and recruitment.</title>
        <authorList>
            <person name="Haro-Moreno J.M."/>
            <person name="Lopez-Perez M."/>
            <person name="De La Torre J.R."/>
            <person name="Picazo A."/>
            <person name="Camacho A."/>
            <person name="Rodriguez-Valera F."/>
        </authorList>
    </citation>
    <scope>NUCLEOTIDE SEQUENCE [LARGE SCALE GENOMIC DNA]</scope>
    <source>
        <strain evidence="7">MED-G78</strain>
    </source>
</reference>
<dbReference type="Proteomes" id="UP000252915">
    <property type="component" value="Unassembled WGS sequence"/>
</dbReference>
<proteinExistence type="inferred from homology"/>
<accession>A0A368C4A7</accession>
<dbReference type="Gene3D" id="3.90.226.10">
    <property type="entry name" value="2-enoyl-CoA Hydratase, Chain A, domain 1"/>
    <property type="match status" value="1"/>
</dbReference>
<evidence type="ECO:0000256" key="3">
    <source>
        <dbReference type="ARBA" id="ARBA00022946"/>
    </source>
</evidence>
<keyword evidence="3" id="KW-0809">Transit peptide</keyword>
<dbReference type="GO" id="GO:0016836">
    <property type="term" value="F:hydro-lyase activity"/>
    <property type="evidence" value="ECO:0007669"/>
    <property type="project" value="TreeGrafter"/>
</dbReference>
<feature type="non-terminal residue" evidence="7">
    <location>
        <position position="1"/>
    </location>
</feature>
<keyword evidence="2" id="KW-0276">Fatty acid metabolism</keyword>
<protein>
    <recommendedName>
        <fullName evidence="6">Enoyl-CoA hydratase domain-containing protein 3, mitochondrial</fullName>
    </recommendedName>
</protein>
<dbReference type="AlphaFoldDB" id="A0A368C4A7"/>
<evidence type="ECO:0000256" key="1">
    <source>
        <dbReference type="ARBA" id="ARBA00005254"/>
    </source>
</evidence>
<dbReference type="InterPro" id="IPR052377">
    <property type="entry name" value="Mitochondrial_ECH-domain"/>
</dbReference>
<evidence type="ECO:0000256" key="2">
    <source>
        <dbReference type="ARBA" id="ARBA00022832"/>
    </source>
</evidence>
<dbReference type="InterPro" id="IPR029045">
    <property type="entry name" value="ClpP/crotonase-like_dom_sf"/>
</dbReference>
<gene>
    <name evidence="7" type="ORF">DBW92_03445</name>
</gene>
<comment type="function">
    <text evidence="5">May play a role in fatty acid biosynthesis and insulin sensitivity.</text>
</comment>
<dbReference type="InterPro" id="IPR001753">
    <property type="entry name" value="Enoyl-CoA_hydra/iso"/>
</dbReference>
<evidence type="ECO:0000256" key="4">
    <source>
        <dbReference type="ARBA" id="ARBA00023098"/>
    </source>
</evidence>
<dbReference type="SUPFAM" id="SSF52096">
    <property type="entry name" value="ClpP/crotonase"/>
    <property type="match status" value="1"/>
</dbReference>
<evidence type="ECO:0000313" key="8">
    <source>
        <dbReference type="Proteomes" id="UP000252915"/>
    </source>
</evidence>
<dbReference type="Gene3D" id="1.10.12.10">
    <property type="entry name" value="Lyase 2-enoyl-coa Hydratase, Chain A, domain 2"/>
    <property type="match status" value="1"/>
</dbReference>
<name>A0A368C4A7_9GAMM</name>
<dbReference type="InterPro" id="IPR014748">
    <property type="entry name" value="Enoyl-CoA_hydra_C"/>
</dbReference>
<comment type="similarity">
    <text evidence="1">Belongs to the enoyl-CoA hydratase/isomerase family.</text>
</comment>
<evidence type="ECO:0000256" key="6">
    <source>
        <dbReference type="ARBA" id="ARBA00040545"/>
    </source>
</evidence>